<dbReference type="Pfam" id="PF22352">
    <property type="entry name" value="K319L-like_PKD"/>
    <property type="match status" value="1"/>
</dbReference>
<protein>
    <submittedName>
        <fullName evidence="4">Leucine-rich repeat domain-containing protein</fullName>
    </submittedName>
</protein>
<evidence type="ECO:0000256" key="2">
    <source>
        <dbReference type="ARBA" id="ARBA00022737"/>
    </source>
</evidence>
<dbReference type="Pfam" id="PF12799">
    <property type="entry name" value="LRR_4"/>
    <property type="match status" value="1"/>
</dbReference>
<sequence length="1075" mass="117408">MSLSSNYKKILLSSCLLTASALTGCGGGGGGSEPPEITNQAPTAEIIGANRAVEHQQANLRADVADIDGTVAAYSWSVAGIDLVLSGADTAEVSFTAPSVEQDTSFTVHLTVTDNDGATVEKSMVFTSERIFDTLLIQGLVTDEPLVRPQVTLDVGDESFTTIGNSNGVYVFRDIEIDERNFDKLVKITAIGDEQYNPGVKLVSLLESFRTLVSYETSQEYIIALDYFGLNVTNVTTAKYVLAMAANGNQPFDNESQLNAILDTLDHKKVLEVAGVLKVIIDSEEYALPDTVSDTLALVSVENQQVYDETLATINAEYNVLTTAIEQILGDENLVENPDFDADGLVDHEDPDIDNDGVLNEDDYFDRDKNKSLPEIGMINYPWDAEYGSWLEFCIRESVNPTIKDRELYDPYTTYKTIPADEVTELYCSGSGLVDISALTHFPNLKVLELAGTKVSDISILAQLTQLEQLLIQGIPAEDFSALAQLTKLQTLNMGGTNFSDTSVLSNSTNLQVLNISDTYISDLVDIALLTKLKQLDISGTQVTDLSLLESASDLQLLYAHKAKVVELADFSKLAQLTQLTLFNNEISDISTLASLVQITKLDLSKNKIIDTAALGSLVELTELNLSNNQLANTDGLSTLSKLSMIDLSYNLLDSDYAGIAPGTLLSGLANKPLLTSVDLSHNQINSNVNDLAQLTQSVALIDLDLSNNNLLSMQGVSNFTLLQDFDASDNNLTSISELANLTALEQLDLANNNIEDISPLSKLTALNKLLLSKNEIVNIDVLNSWESLPLTLWLQGNVGMNCMTTPLTNPITPLSAVEQLQIKADEQNINFKSPCEGVIARPAIEEPAQIMDILDQELTDYMSSGISSLGQLERITCMNQFHDGYPLCWVANVPSFWYPQCTAELNAPLMTCTDGPEEGNEYPYNSGNYWKSVPFTVDYDFTLQTDNQFVSTFDNRLLITLLKNSTLETDIKCLPLDDEGEASCTMTGDFFNGEISWTQYHTDEHIPRCSGEIGSSLATCTPGPSLEQIQAAAKTIDELPVLNTDYNFEVDLSTIEITPVQDRDYPCIPGAQCF</sequence>
<dbReference type="SMART" id="SM00369">
    <property type="entry name" value="LRR_TYP"/>
    <property type="match status" value="5"/>
</dbReference>
<accession>A0ABZ0GRP1</accession>
<evidence type="ECO:0000256" key="1">
    <source>
        <dbReference type="ARBA" id="ARBA00022614"/>
    </source>
</evidence>
<dbReference type="PROSITE" id="PS51450">
    <property type="entry name" value="LRR"/>
    <property type="match status" value="5"/>
</dbReference>
<evidence type="ECO:0000313" key="5">
    <source>
        <dbReference type="Proteomes" id="UP001301442"/>
    </source>
</evidence>
<dbReference type="SUPFAM" id="SSF52058">
    <property type="entry name" value="L domain-like"/>
    <property type="match status" value="2"/>
</dbReference>
<proteinExistence type="predicted"/>
<keyword evidence="3" id="KW-0732">Signal</keyword>
<gene>
    <name evidence="4" type="ORF">RI844_05150</name>
</gene>
<dbReference type="InterPro" id="IPR032675">
    <property type="entry name" value="LRR_dom_sf"/>
</dbReference>
<dbReference type="RefSeq" id="WP_348397376.1">
    <property type="nucleotide sequence ID" value="NZ_CP136600.1"/>
</dbReference>
<keyword evidence="2" id="KW-0677">Repeat</keyword>
<name>A0ABZ0GRP1_9GAMM</name>
<dbReference type="EMBL" id="CP136600">
    <property type="protein sequence ID" value="WOH38607.1"/>
    <property type="molecule type" value="Genomic_DNA"/>
</dbReference>
<reference evidence="4 5" key="1">
    <citation type="submission" date="2023-09" db="EMBL/GenBank/DDBJ databases">
        <authorList>
            <person name="Qi X."/>
        </authorList>
    </citation>
    <scope>NUCLEOTIDE SEQUENCE [LARGE SCALE GENOMIC DNA]</scope>
    <source>
        <strain evidence="4 5">S1-1</strain>
    </source>
</reference>
<dbReference type="Gene3D" id="3.80.10.10">
    <property type="entry name" value="Ribonuclease Inhibitor"/>
    <property type="match status" value="2"/>
</dbReference>
<dbReference type="InterPro" id="IPR001611">
    <property type="entry name" value="Leu-rich_rpt"/>
</dbReference>
<feature type="chain" id="PRO_5046841980" evidence="3">
    <location>
        <begin position="24"/>
        <end position="1075"/>
    </location>
</feature>
<dbReference type="PANTHER" id="PTHR46652">
    <property type="entry name" value="LEUCINE-RICH REPEAT AND IQ DOMAIN-CONTAINING PROTEIN 1-RELATED"/>
    <property type="match status" value="1"/>
</dbReference>
<dbReference type="InterPro" id="IPR025875">
    <property type="entry name" value="Leu-rich_rpt_4"/>
</dbReference>
<dbReference type="CDD" id="cd00146">
    <property type="entry name" value="PKD"/>
    <property type="match status" value="1"/>
</dbReference>
<dbReference type="SMART" id="SM00365">
    <property type="entry name" value="LRR_SD22"/>
    <property type="match status" value="7"/>
</dbReference>
<dbReference type="InterPro" id="IPR003591">
    <property type="entry name" value="Leu-rich_rpt_typical-subtyp"/>
</dbReference>
<keyword evidence="5" id="KW-1185">Reference proteome</keyword>
<evidence type="ECO:0000313" key="4">
    <source>
        <dbReference type="EMBL" id="WOH38607.1"/>
    </source>
</evidence>
<feature type="signal peptide" evidence="3">
    <location>
        <begin position="1"/>
        <end position="23"/>
    </location>
</feature>
<dbReference type="Proteomes" id="UP001301442">
    <property type="component" value="Chromosome"/>
</dbReference>
<organism evidence="4 5">
    <name type="scientific">Thalassotalea fonticola</name>
    <dbReference type="NCBI Taxonomy" id="3065649"/>
    <lineage>
        <taxon>Bacteria</taxon>
        <taxon>Pseudomonadati</taxon>
        <taxon>Pseudomonadota</taxon>
        <taxon>Gammaproteobacteria</taxon>
        <taxon>Alteromonadales</taxon>
        <taxon>Colwelliaceae</taxon>
        <taxon>Thalassotalea</taxon>
    </lineage>
</organism>
<keyword evidence="1" id="KW-0433">Leucine-rich repeat</keyword>
<dbReference type="Gene3D" id="2.60.40.3010">
    <property type="match status" value="1"/>
</dbReference>
<evidence type="ECO:0000256" key="3">
    <source>
        <dbReference type="SAM" id="SignalP"/>
    </source>
</evidence>
<dbReference type="PANTHER" id="PTHR46652:SF3">
    <property type="entry name" value="LEUCINE-RICH REPEAT-CONTAINING PROTEIN 9"/>
    <property type="match status" value="1"/>
</dbReference>
<dbReference type="InterPro" id="IPR050836">
    <property type="entry name" value="SDS22/Internalin_LRR"/>
</dbReference>